<dbReference type="Proteomes" id="UP000837857">
    <property type="component" value="Chromosome 7"/>
</dbReference>
<reference evidence="1" key="1">
    <citation type="submission" date="2022-03" db="EMBL/GenBank/DDBJ databases">
        <authorList>
            <person name="Martin H S."/>
        </authorList>
    </citation>
    <scope>NUCLEOTIDE SEQUENCE</scope>
</reference>
<accession>A0ABN8IZV4</accession>
<gene>
    <name evidence="1" type="ORF">IPOD504_LOCUS15508</name>
</gene>
<organism evidence="1 2">
    <name type="scientific">Iphiclides podalirius</name>
    <name type="common">scarce swallowtail</name>
    <dbReference type="NCBI Taxonomy" id="110791"/>
    <lineage>
        <taxon>Eukaryota</taxon>
        <taxon>Metazoa</taxon>
        <taxon>Ecdysozoa</taxon>
        <taxon>Arthropoda</taxon>
        <taxon>Hexapoda</taxon>
        <taxon>Insecta</taxon>
        <taxon>Pterygota</taxon>
        <taxon>Neoptera</taxon>
        <taxon>Endopterygota</taxon>
        <taxon>Lepidoptera</taxon>
        <taxon>Glossata</taxon>
        <taxon>Ditrysia</taxon>
        <taxon>Papilionoidea</taxon>
        <taxon>Papilionidae</taxon>
        <taxon>Papilioninae</taxon>
        <taxon>Iphiclides</taxon>
    </lineage>
</organism>
<keyword evidence="2" id="KW-1185">Reference proteome</keyword>
<dbReference type="EMBL" id="OW152819">
    <property type="protein sequence ID" value="CAH2073154.1"/>
    <property type="molecule type" value="Genomic_DNA"/>
</dbReference>
<name>A0ABN8IZV4_9NEOP</name>
<proteinExistence type="predicted"/>
<protein>
    <submittedName>
        <fullName evidence="1">Uncharacterized protein</fullName>
    </submittedName>
</protein>
<evidence type="ECO:0000313" key="2">
    <source>
        <dbReference type="Proteomes" id="UP000837857"/>
    </source>
</evidence>
<evidence type="ECO:0000313" key="1">
    <source>
        <dbReference type="EMBL" id="CAH2073154.1"/>
    </source>
</evidence>
<sequence>MLLCHFEAVINVATVPRERSSQLRAGNTGQSAASSLIYGAFKSIPAGNFVAAFGYLSEALRCAALSSPQIAIYTRLRGPRAARETSTQNHYGFGIAYKRPVSEAN</sequence>
<feature type="non-terminal residue" evidence="1">
    <location>
        <position position="105"/>
    </location>
</feature>